<reference evidence="2 3" key="1">
    <citation type="submission" date="2018-05" db="EMBL/GenBank/DDBJ databases">
        <title>Freshwater and sediment microbial communities from various areas in North America, analyzing microbe dynamics in response to fracking.</title>
        <authorList>
            <person name="Lamendella R."/>
        </authorList>
    </citation>
    <scope>NUCLEOTIDE SEQUENCE [LARGE SCALE GENOMIC DNA]</scope>
    <source>
        <strain evidence="2 3">15_TX</strain>
    </source>
</reference>
<protein>
    <submittedName>
        <fullName evidence="2">Effector-binding domain-containing protein</fullName>
    </submittedName>
</protein>
<comment type="caution">
    <text evidence="2">The sequence shown here is derived from an EMBL/GenBank/DDBJ whole genome shotgun (WGS) entry which is preliminary data.</text>
</comment>
<dbReference type="SMART" id="SM00871">
    <property type="entry name" value="AraC_E_bind"/>
    <property type="match status" value="1"/>
</dbReference>
<accession>A0A2V2ZV70</accession>
<dbReference type="Gene3D" id="3.20.80.10">
    <property type="entry name" value="Regulatory factor, effector binding domain"/>
    <property type="match status" value="1"/>
</dbReference>
<evidence type="ECO:0000259" key="1">
    <source>
        <dbReference type="SMART" id="SM00871"/>
    </source>
</evidence>
<proteinExistence type="predicted"/>
<dbReference type="RefSeq" id="WP_110065168.1">
    <property type="nucleotide sequence ID" value="NZ_QGTW01000006.1"/>
</dbReference>
<dbReference type="InterPro" id="IPR011256">
    <property type="entry name" value="Reg_factor_effector_dom_sf"/>
</dbReference>
<feature type="domain" description="AraC effector-binding" evidence="1">
    <location>
        <begin position="4"/>
        <end position="147"/>
    </location>
</feature>
<dbReference type="Pfam" id="PF14526">
    <property type="entry name" value="Cass2"/>
    <property type="match status" value="1"/>
</dbReference>
<dbReference type="InterPro" id="IPR029441">
    <property type="entry name" value="Cass2"/>
</dbReference>
<name>A0A2V2ZV70_9BACI</name>
<gene>
    <name evidence="2" type="ORF">DFO73_106124</name>
</gene>
<dbReference type="InterPro" id="IPR010499">
    <property type="entry name" value="AraC_E-bd"/>
</dbReference>
<dbReference type="SUPFAM" id="SSF55136">
    <property type="entry name" value="Probable bacterial effector-binding domain"/>
    <property type="match status" value="1"/>
</dbReference>
<evidence type="ECO:0000313" key="3">
    <source>
        <dbReference type="Proteomes" id="UP000247150"/>
    </source>
</evidence>
<dbReference type="OrthoDB" id="2863365at2"/>
<dbReference type="EMBL" id="QGTW01000006">
    <property type="protein sequence ID" value="PWW28308.1"/>
    <property type="molecule type" value="Genomic_DNA"/>
</dbReference>
<dbReference type="AlphaFoldDB" id="A0A2V2ZV70"/>
<sequence length="155" mass="17901">MCKMVSKEFEAVVMRNKGLFRDYAELVPKAAQHFLKRAHDIPNSTGVEVSIFEPKRDQTHIEGTYFVGCLVDGDADSLPEGMEYIRAENSYATIRGKVTEMGQLYSELDKWIEDQGYQYGSPEHYILEVYYPVENDAEHVEVYIPIKNELKIERV</sequence>
<organism evidence="2 3">
    <name type="scientific">Cytobacillus oceanisediminis</name>
    <dbReference type="NCBI Taxonomy" id="665099"/>
    <lineage>
        <taxon>Bacteria</taxon>
        <taxon>Bacillati</taxon>
        <taxon>Bacillota</taxon>
        <taxon>Bacilli</taxon>
        <taxon>Bacillales</taxon>
        <taxon>Bacillaceae</taxon>
        <taxon>Cytobacillus</taxon>
    </lineage>
</organism>
<dbReference type="Proteomes" id="UP000247150">
    <property type="component" value="Unassembled WGS sequence"/>
</dbReference>
<evidence type="ECO:0000313" key="2">
    <source>
        <dbReference type="EMBL" id="PWW28308.1"/>
    </source>
</evidence>